<feature type="domain" description="N-acetyltransferase" evidence="1">
    <location>
        <begin position="16"/>
        <end position="175"/>
    </location>
</feature>
<dbReference type="Proteomes" id="UP000065641">
    <property type="component" value="Chromosome"/>
</dbReference>
<accession>A0A0S2KBS1</accession>
<dbReference type="RefSeq" id="WP_058021252.1">
    <property type="nucleotide sequence ID" value="NZ_CP013189.1"/>
</dbReference>
<dbReference type="SUPFAM" id="SSF55729">
    <property type="entry name" value="Acyl-CoA N-acyltransferases (Nat)"/>
    <property type="match status" value="1"/>
</dbReference>
<organism evidence="2 3">
    <name type="scientific">Pseudohongiella spirulinae</name>
    <dbReference type="NCBI Taxonomy" id="1249552"/>
    <lineage>
        <taxon>Bacteria</taxon>
        <taxon>Pseudomonadati</taxon>
        <taxon>Pseudomonadota</taxon>
        <taxon>Gammaproteobacteria</taxon>
        <taxon>Pseudomonadales</taxon>
        <taxon>Pseudohongiellaceae</taxon>
        <taxon>Pseudohongiella</taxon>
    </lineage>
</organism>
<dbReference type="AlphaFoldDB" id="A0A0S2KBS1"/>
<dbReference type="Pfam" id="PF13302">
    <property type="entry name" value="Acetyltransf_3"/>
    <property type="match status" value="1"/>
</dbReference>
<evidence type="ECO:0000313" key="2">
    <source>
        <dbReference type="EMBL" id="ALO45741.1"/>
    </source>
</evidence>
<evidence type="ECO:0000259" key="1">
    <source>
        <dbReference type="PROSITE" id="PS51186"/>
    </source>
</evidence>
<dbReference type="PANTHER" id="PTHR43792:SF1">
    <property type="entry name" value="N-ACETYLTRANSFERASE DOMAIN-CONTAINING PROTEIN"/>
    <property type="match status" value="1"/>
</dbReference>
<dbReference type="InterPro" id="IPR016181">
    <property type="entry name" value="Acyl_CoA_acyltransferase"/>
</dbReference>
<dbReference type="Gene3D" id="3.40.630.30">
    <property type="match status" value="1"/>
</dbReference>
<dbReference type="PANTHER" id="PTHR43792">
    <property type="entry name" value="GNAT FAMILY, PUTATIVE (AFU_ORTHOLOGUE AFUA_3G00765)-RELATED-RELATED"/>
    <property type="match status" value="1"/>
</dbReference>
<dbReference type="GO" id="GO:0016747">
    <property type="term" value="F:acyltransferase activity, transferring groups other than amino-acyl groups"/>
    <property type="evidence" value="ECO:0007669"/>
    <property type="project" value="InterPro"/>
</dbReference>
<dbReference type="KEGG" id="pspi:PS2015_1077"/>
<dbReference type="PROSITE" id="PS51186">
    <property type="entry name" value="GNAT"/>
    <property type="match status" value="1"/>
</dbReference>
<evidence type="ECO:0000313" key="3">
    <source>
        <dbReference type="Proteomes" id="UP000065641"/>
    </source>
</evidence>
<keyword evidence="3" id="KW-1185">Reference proteome</keyword>
<keyword evidence="2" id="KW-0808">Transferase</keyword>
<name>A0A0S2KBS1_9GAMM</name>
<sequence>MTDSEHADKLFETERLCVRRWRESDLPAIFAVYSDAEAMRWVGDGSPITEEGCRQWMQITQNNYVTRGYGMCTVELKGSREIIGFCGIVHPGGQPEAEIKYAFMRSVWGQGFATEAATALLEYAFASLGIHYVIATTAPENAASHRVLLKAGMQRGELQDNEDGTQTQVFFISRPSAPPPPASA</sequence>
<protein>
    <submittedName>
        <fullName evidence="2">Acetyltransferase, GNAT family</fullName>
    </submittedName>
</protein>
<dbReference type="STRING" id="1249552.PS2015_1077"/>
<reference evidence="2 3" key="1">
    <citation type="submission" date="2015-11" db="EMBL/GenBank/DDBJ databases">
        <authorList>
            <person name="Zhang Y."/>
            <person name="Guo Z."/>
        </authorList>
    </citation>
    <scope>NUCLEOTIDE SEQUENCE [LARGE SCALE GENOMIC DNA]</scope>
    <source>
        <strain evidence="2 3">KCTC 32221</strain>
    </source>
</reference>
<dbReference type="InterPro" id="IPR000182">
    <property type="entry name" value="GNAT_dom"/>
</dbReference>
<gene>
    <name evidence="2" type="ORF">PS2015_1077</name>
</gene>
<dbReference type="EMBL" id="CP013189">
    <property type="protein sequence ID" value="ALO45741.1"/>
    <property type="molecule type" value="Genomic_DNA"/>
</dbReference>
<proteinExistence type="predicted"/>
<dbReference type="InterPro" id="IPR051531">
    <property type="entry name" value="N-acetyltransferase"/>
</dbReference>